<dbReference type="AlphaFoldDB" id="A0AAD7SIB9"/>
<evidence type="ECO:0000313" key="3">
    <source>
        <dbReference type="Proteomes" id="UP001221898"/>
    </source>
</evidence>
<evidence type="ECO:0000256" key="1">
    <source>
        <dbReference type="SAM" id="Phobius"/>
    </source>
</evidence>
<feature type="transmembrane region" description="Helical" evidence="1">
    <location>
        <begin position="20"/>
        <end position="39"/>
    </location>
</feature>
<keyword evidence="1" id="KW-0812">Transmembrane</keyword>
<keyword evidence="1" id="KW-0472">Membrane</keyword>
<keyword evidence="3" id="KW-1185">Reference proteome</keyword>
<dbReference type="Proteomes" id="UP001221898">
    <property type="component" value="Unassembled WGS sequence"/>
</dbReference>
<sequence>MRVSPTTRPHSPPAHPRPAAVVSAAACVGGGHWVLFWWLPGRCPRALRLTFCWLSAVLFGPTHPGLSCICSEGGHRFGWWQMANLQASTGPTPAHFPTFLPRPIR</sequence>
<proteinExistence type="predicted"/>
<evidence type="ECO:0000313" key="2">
    <source>
        <dbReference type="EMBL" id="KAJ8402843.1"/>
    </source>
</evidence>
<protein>
    <submittedName>
        <fullName evidence="2">Uncharacterized protein</fullName>
    </submittedName>
</protein>
<comment type="caution">
    <text evidence="2">The sequence shown here is derived from an EMBL/GenBank/DDBJ whole genome shotgun (WGS) entry which is preliminary data.</text>
</comment>
<name>A0AAD7SIB9_9TELE</name>
<organism evidence="2 3">
    <name type="scientific">Aldrovandia affinis</name>
    <dbReference type="NCBI Taxonomy" id="143900"/>
    <lineage>
        <taxon>Eukaryota</taxon>
        <taxon>Metazoa</taxon>
        <taxon>Chordata</taxon>
        <taxon>Craniata</taxon>
        <taxon>Vertebrata</taxon>
        <taxon>Euteleostomi</taxon>
        <taxon>Actinopterygii</taxon>
        <taxon>Neopterygii</taxon>
        <taxon>Teleostei</taxon>
        <taxon>Notacanthiformes</taxon>
        <taxon>Halosauridae</taxon>
        <taxon>Aldrovandia</taxon>
    </lineage>
</organism>
<keyword evidence="1" id="KW-1133">Transmembrane helix</keyword>
<accession>A0AAD7SIB9</accession>
<dbReference type="EMBL" id="JAINUG010000061">
    <property type="protein sequence ID" value="KAJ8402843.1"/>
    <property type="molecule type" value="Genomic_DNA"/>
</dbReference>
<gene>
    <name evidence="2" type="ORF">AAFF_G00361570</name>
</gene>
<reference evidence="2" key="1">
    <citation type="journal article" date="2023" name="Science">
        <title>Genome structures resolve the early diversification of teleost fishes.</title>
        <authorList>
            <person name="Parey E."/>
            <person name="Louis A."/>
            <person name="Montfort J."/>
            <person name="Bouchez O."/>
            <person name="Roques C."/>
            <person name="Iampietro C."/>
            <person name="Lluch J."/>
            <person name="Castinel A."/>
            <person name="Donnadieu C."/>
            <person name="Desvignes T."/>
            <person name="Floi Bucao C."/>
            <person name="Jouanno E."/>
            <person name="Wen M."/>
            <person name="Mejri S."/>
            <person name="Dirks R."/>
            <person name="Jansen H."/>
            <person name="Henkel C."/>
            <person name="Chen W.J."/>
            <person name="Zahm M."/>
            <person name="Cabau C."/>
            <person name="Klopp C."/>
            <person name="Thompson A.W."/>
            <person name="Robinson-Rechavi M."/>
            <person name="Braasch I."/>
            <person name="Lecointre G."/>
            <person name="Bobe J."/>
            <person name="Postlethwait J.H."/>
            <person name="Berthelot C."/>
            <person name="Roest Crollius H."/>
            <person name="Guiguen Y."/>
        </authorList>
    </citation>
    <scope>NUCLEOTIDE SEQUENCE</scope>
    <source>
        <strain evidence="2">NC1722</strain>
    </source>
</reference>